<keyword evidence="1" id="KW-0436">Ligase</keyword>
<dbReference type="GO" id="GO:0016874">
    <property type="term" value="F:ligase activity"/>
    <property type="evidence" value="ECO:0007669"/>
    <property type="project" value="UniProtKB-KW"/>
</dbReference>
<organism evidence="1 2">
    <name type="scientific">Amycolatopsis plumensis</name>
    <dbReference type="NCBI Taxonomy" id="236508"/>
    <lineage>
        <taxon>Bacteria</taxon>
        <taxon>Bacillati</taxon>
        <taxon>Actinomycetota</taxon>
        <taxon>Actinomycetes</taxon>
        <taxon>Pseudonocardiales</taxon>
        <taxon>Pseudonocardiaceae</taxon>
        <taxon>Amycolatopsis</taxon>
    </lineage>
</organism>
<comment type="caution">
    <text evidence="1">The sequence shown here is derived from an EMBL/GenBank/DDBJ whole genome shotgun (WGS) entry which is preliminary data.</text>
</comment>
<evidence type="ECO:0000313" key="2">
    <source>
        <dbReference type="Proteomes" id="UP001589535"/>
    </source>
</evidence>
<dbReference type="InterPro" id="IPR042099">
    <property type="entry name" value="ANL_N_sf"/>
</dbReference>
<dbReference type="Gene3D" id="3.40.50.12780">
    <property type="entry name" value="N-terminal domain of ligase-like"/>
    <property type="match status" value="1"/>
</dbReference>
<proteinExistence type="predicted"/>
<protein>
    <submittedName>
        <fullName evidence="1">Phenylacetate--CoA ligase family protein</fullName>
    </submittedName>
</protein>
<evidence type="ECO:0000313" key="1">
    <source>
        <dbReference type="EMBL" id="MFB9684347.1"/>
    </source>
</evidence>
<sequence length="508" mass="55387">MDLGRQTRVRQALDTFFGPAEPPAEDHVLDLFHRTAETVPAYRKFLREHGIDPQTVETMADFRKLPLTDKAGYHRKYPLPELCRGGTFDGLDMIAVSSGSSGHPTVWPRALEDELHVARRFEQVLVDAFDAGERSTLAVVCFPLGTWVGGLFTTACVRHLAAKGCPITVVAPGNTKAEILRVLPELAPHFDQVVLLGYPPFVKDVVDTGLAEGIDWPAYALKLVLAGEVFSEQWRELVAQRAGIADPVRDIASLYGTADAGVLGTETPLSAGIRRFLAGRPDLARELFGDARLPTLVQYDPASRFFEAQDGTLLFTADGGIPLVRYHIADDGGLLPHAEVLAYCARHGFTPPPGPDLPFVYVFGRSLFTVSFFGANVYPENVTVGLEQPGISDTVTGKFVIESVEDADRDRRLRITVETAPGAAADAGRIAEAVREQLLRLNSEFAHYVPAERQLPDVVLRPAGDPEYFPAGVKHRYTRPGKGRPEAVRGPVQIFAEVPGASHCDDPP</sequence>
<dbReference type="EMBL" id="JBHMBK010000005">
    <property type="protein sequence ID" value="MFB9684347.1"/>
    <property type="molecule type" value="Genomic_DNA"/>
</dbReference>
<keyword evidence="2" id="KW-1185">Reference proteome</keyword>
<reference evidence="1 2" key="1">
    <citation type="submission" date="2024-09" db="EMBL/GenBank/DDBJ databases">
        <authorList>
            <person name="Sun Q."/>
            <person name="Mori K."/>
        </authorList>
    </citation>
    <scope>NUCLEOTIDE SEQUENCE [LARGE SCALE GENOMIC DNA]</scope>
    <source>
        <strain evidence="1 2">JCM 13852</strain>
    </source>
</reference>
<dbReference type="SUPFAM" id="SSF56801">
    <property type="entry name" value="Acetyl-CoA synthetase-like"/>
    <property type="match status" value="1"/>
</dbReference>
<name>A0ABV5TZA4_9PSEU</name>
<dbReference type="Proteomes" id="UP001589535">
    <property type="component" value="Unassembled WGS sequence"/>
</dbReference>
<accession>A0ABV5TZA4</accession>
<dbReference type="PANTHER" id="PTHR43845">
    <property type="entry name" value="BLR5969 PROTEIN"/>
    <property type="match status" value="1"/>
</dbReference>
<dbReference type="RefSeq" id="WP_378191074.1">
    <property type="nucleotide sequence ID" value="NZ_JBHMBK010000005.1"/>
</dbReference>
<gene>
    <name evidence="1" type="ORF">ACFFTO_09150</name>
</gene>
<dbReference type="PANTHER" id="PTHR43845:SF1">
    <property type="entry name" value="BLR5969 PROTEIN"/>
    <property type="match status" value="1"/>
</dbReference>